<dbReference type="InterPro" id="IPR054331">
    <property type="entry name" value="LiaF_TM"/>
</dbReference>
<dbReference type="PIRSF" id="PIRSF031509">
    <property type="entry name" value="Cell_wall_LiaF/YvqF"/>
    <property type="match status" value="1"/>
</dbReference>
<feature type="transmembrane region" description="Helical" evidence="2">
    <location>
        <begin position="62"/>
        <end position="80"/>
    </location>
</feature>
<evidence type="ECO:0000259" key="4">
    <source>
        <dbReference type="Pfam" id="PF22570"/>
    </source>
</evidence>
<dbReference type="EMBL" id="AVPF01000083">
    <property type="protein sequence ID" value="KGX83773.1"/>
    <property type="molecule type" value="Genomic_DNA"/>
</dbReference>
<evidence type="ECO:0000259" key="3">
    <source>
        <dbReference type="Pfam" id="PF09922"/>
    </source>
</evidence>
<protein>
    <recommendedName>
        <fullName evidence="7">Cell wall-active antibiotics response LiaF-like C-terminal domain-containing protein</fullName>
    </recommendedName>
</protein>
<evidence type="ECO:0008006" key="7">
    <source>
        <dbReference type="Google" id="ProtNLM"/>
    </source>
</evidence>
<dbReference type="InterPro" id="IPR047793">
    <property type="entry name" value="LiaF_C"/>
</dbReference>
<sequence>MRNISVSKIVVAFVFIAIGVFLILANLDVISLEMNDAFVFIYPVLFVLIGLKLVFDGIRGDGDGWPVGGFLVVFGGLLMLDRFDIISFQFGDIWSLWPIILVFIGISMFKPKRKSRHVEITTEPDHDDVDGEAQQKKNRKKKRNFTVGDHSFNEQNWKVEPMDLWNAIGDYHIDFTKAFIPEKDTPISISGVIGDVKILMPENVAFRVDARIKTGDIKVLDEKSEGINRKLSYQTPDYDEATRKITLDIDFKIGDIRVDKV</sequence>
<dbReference type="Pfam" id="PF09922">
    <property type="entry name" value="LiaF-like_C"/>
    <property type="match status" value="1"/>
</dbReference>
<dbReference type="OrthoDB" id="1953204at2"/>
<proteinExistence type="predicted"/>
<accession>A0A0A5FY64</accession>
<keyword evidence="6" id="KW-1185">Reference proteome</keyword>
<dbReference type="NCBIfam" id="NF040535">
    <property type="entry name" value="LiaF_C_term"/>
    <property type="match status" value="1"/>
</dbReference>
<keyword evidence="2" id="KW-0812">Transmembrane</keyword>
<evidence type="ECO:0000313" key="6">
    <source>
        <dbReference type="Proteomes" id="UP000030403"/>
    </source>
</evidence>
<feature type="transmembrane region" description="Helical" evidence="2">
    <location>
        <begin position="86"/>
        <end position="106"/>
    </location>
</feature>
<name>A0A0A5FY64_9BACI</name>
<organism evidence="5 6">
    <name type="scientific">Pontibacillus marinus BH030004 = DSM 16465</name>
    <dbReference type="NCBI Taxonomy" id="1385511"/>
    <lineage>
        <taxon>Bacteria</taxon>
        <taxon>Bacillati</taxon>
        <taxon>Bacillota</taxon>
        <taxon>Bacilli</taxon>
        <taxon>Bacillales</taxon>
        <taxon>Bacillaceae</taxon>
        <taxon>Pontibacillus</taxon>
    </lineage>
</organism>
<gene>
    <name evidence="5" type="ORF">N783_21670</name>
</gene>
<dbReference type="STRING" id="1385511.GCA_000425225_04137"/>
<feature type="domain" description="Cell wall-active antibiotics response LiaF-like C-terminal" evidence="3">
    <location>
        <begin position="147"/>
        <end position="258"/>
    </location>
</feature>
<dbReference type="Pfam" id="PF22570">
    <property type="entry name" value="LiaF-TM"/>
    <property type="match status" value="1"/>
</dbReference>
<feature type="transmembrane region" description="Helical" evidence="2">
    <location>
        <begin position="9"/>
        <end position="31"/>
    </location>
</feature>
<reference evidence="5 6" key="1">
    <citation type="submission" date="2013-08" db="EMBL/GenBank/DDBJ databases">
        <authorList>
            <person name="Huang J."/>
            <person name="Wang G."/>
        </authorList>
    </citation>
    <scope>NUCLEOTIDE SEQUENCE [LARGE SCALE GENOMIC DNA]</scope>
    <source>
        <strain evidence="5 6">BH030004</strain>
    </source>
</reference>
<evidence type="ECO:0000313" key="5">
    <source>
        <dbReference type="EMBL" id="KGX83773.1"/>
    </source>
</evidence>
<dbReference type="RefSeq" id="WP_027447603.1">
    <property type="nucleotide sequence ID" value="NZ_AULJ01000075.1"/>
</dbReference>
<feature type="domain" description="LiaF transmembrane" evidence="4">
    <location>
        <begin position="11"/>
        <end position="115"/>
    </location>
</feature>
<keyword evidence="2" id="KW-0472">Membrane</keyword>
<dbReference type="InterPro" id="IPR024425">
    <property type="entry name" value="LiaF-like_C"/>
</dbReference>
<feature type="region of interest" description="Disordered" evidence="1">
    <location>
        <begin position="120"/>
        <end position="145"/>
    </location>
</feature>
<dbReference type="Proteomes" id="UP000030403">
    <property type="component" value="Unassembled WGS sequence"/>
</dbReference>
<dbReference type="GO" id="GO:0016020">
    <property type="term" value="C:membrane"/>
    <property type="evidence" value="ECO:0007669"/>
    <property type="project" value="InterPro"/>
</dbReference>
<feature type="transmembrane region" description="Helical" evidence="2">
    <location>
        <begin position="37"/>
        <end position="55"/>
    </location>
</feature>
<dbReference type="AlphaFoldDB" id="A0A0A5FY64"/>
<evidence type="ECO:0000256" key="2">
    <source>
        <dbReference type="SAM" id="Phobius"/>
    </source>
</evidence>
<keyword evidence="2" id="KW-1133">Transmembrane helix</keyword>
<dbReference type="eggNOG" id="COG4758">
    <property type="taxonomic scope" value="Bacteria"/>
</dbReference>
<comment type="caution">
    <text evidence="5">The sequence shown here is derived from an EMBL/GenBank/DDBJ whole genome shotgun (WGS) entry which is preliminary data.</text>
</comment>
<evidence type="ECO:0000256" key="1">
    <source>
        <dbReference type="SAM" id="MobiDB-lite"/>
    </source>
</evidence>
<dbReference type="InterPro" id="IPR016975">
    <property type="entry name" value="Cell_wall_LiaF"/>
</dbReference>